<dbReference type="Proteomes" id="UP000828390">
    <property type="component" value="Unassembled WGS sequence"/>
</dbReference>
<evidence type="ECO:0000313" key="2">
    <source>
        <dbReference type="EMBL" id="KAH3839064.1"/>
    </source>
</evidence>
<comment type="caution">
    <text evidence="2">The sequence shown here is derived from an EMBL/GenBank/DDBJ whole genome shotgun (WGS) entry which is preliminary data.</text>
</comment>
<protein>
    <submittedName>
        <fullName evidence="2">Uncharacterized protein</fullName>
    </submittedName>
</protein>
<proteinExistence type="predicted"/>
<gene>
    <name evidence="2" type="ORF">DPMN_112486</name>
</gene>
<evidence type="ECO:0000313" key="3">
    <source>
        <dbReference type="Proteomes" id="UP000828390"/>
    </source>
</evidence>
<dbReference type="AlphaFoldDB" id="A0A9D4KGI0"/>
<dbReference type="EMBL" id="JAIWYP010000004">
    <property type="protein sequence ID" value="KAH3839064.1"/>
    <property type="molecule type" value="Genomic_DNA"/>
</dbReference>
<sequence>MSDRAITYHIQTRMPTSYNRQLQPTFQRSAVSLWANRFRLYVFFREGRQAYRQTDGWTGEAGGRTDGQTDKNTDQKDRQIEIQTDRRKDRQADERTNRQTDTHTHRQRNIQTNRQTHRLIHRHT</sequence>
<feature type="compositionally biased region" description="Basic and acidic residues" evidence="1">
    <location>
        <begin position="67"/>
        <end position="104"/>
    </location>
</feature>
<name>A0A9D4KGI0_DREPO</name>
<feature type="compositionally biased region" description="Basic residues" evidence="1">
    <location>
        <begin position="115"/>
        <end position="124"/>
    </location>
</feature>
<keyword evidence="3" id="KW-1185">Reference proteome</keyword>
<feature type="region of interest" description="Disordered" evidence="1">
    <location>
        <begin position="52"/>
        <end position="124"/>
    </location>
</feature>
<accession>A0A9D4KGI0</accession>
<organism evidence="2 3">
    <name type="scientific">Dreissena polymorpha</name>
    <name type="common">Zebra mussel</name>
    <name type="synonym">Mytilus polymorpha</name>
    <dbReference type="NCBI Taxonomy" id="45954"/>
    <lineage>
        <taxon>Eukaryota</taxon>
        <taxon>Metazoa</taxon>
        <taxon>Spiralia</taxon>
        <taxon>Lophotrochozoa</taxon>
        <taxon>Mollusca</taxon>
        <taxon>Bivalvia</taxon>
        <taxon>Autobranchia</taxon>
        <taxon>Heteroconchia</taxon>
        <taxon>Euheterodonta</taxon>
        <taxon>Imparidentia</taxon>
        <taxon>Neoheterodontei</taxon>
        <taxon>Myida</taxon>
        <taxon>Dreissenoidea</taxon>
        <taxon>Dreissenidae</taxon>
        <taxon>Dreissena</taxon>
    </lineage>
</organism>
<evidence type="ECO:0000256" key="1">
    <source>
        <dbReference type="SAM" id="MobiDB-lite"/>
    </source>
</evidence>
<reference evidence="2" key="1">
    <citation type="journal article" date="2019" name="bioRxiv">
        <title>The Genome of the Zebra Mussel, Dreissena polymorpha: A Resource for Invasive Species Research.</title>
        <authorList>
            <person name="McCartney M.A."/>
            <person name="Auch B."/>
            <person name="Kono T."/>
            <person name="Mallez S."/>
            <person name="Zhang Y."/>
            <person name="Obille A."/>
            <person name="Becker A."/>
            <person name="Abrahante J.E."/>
            <person name="Garbe J."/>
            <person name="Badalamenti J.P."/>
            <person name="Herman A."/>
            <person name="Mangelson H."/>
            <person name="Liachko I."/>
            <person name="Sullivan S."/>
            <person name="Sone E.D."/>
            <person name="Koren S."/>
            <person name="Silverstein K.A.T."/>
            <person name="Beckman K.B."/>
            <person name="Gohl D.M."/>
        </authorList>
    </citation>
    <scope>NUCLEOTIDE SEQUENCE</scope>
    <source>
        <strain evidence="2">Duluth1</strain>
        <tissue evidence="2">Whole animal</tissue>
    </source>
</reference>
<reference evidence="2" key="2">
    <citation type="submission" date="2020-11" db="EMBL/GenBank/DDBJ databases">
        <authorList>
            <person name="McCartney M.A."/>
            <person name="Auch B."/>
            <person name="Kono T."/>
            <person name="Mallez S."/>
            <person name="Becker A."/>
            <person name="Gohl D.M."/>
            <person name="Silverstein K.A.T."/>
            <person name="Koren S."/>
            <person name="Bechman K.B."/>
            <person name="Herman A."/>
            <person name="Abrahante J.E."/>
            <person name="Garbe J."/>
        </authorList>
    </citation>
    <scope>NUCLEOTIDE SEQUENCE</scope>
    <source>
        <strain evidence="2">Duluth1</strain>
        <tissue evidence="2">Whole animal</tissue>
    </source>
</reference>